<gene>
    <name evidence="1" type="primary">ORF161467</name>
</gene>
<feature type="non-terminal residue" evidence="1">
    <location>
        <position position="1"/>
    </location>
</feature>
<dbReference type="AlphaFoldDB" id="A0A0B7B663"/>
<sequence>LKCFWIKIKKKKNTLCWTLQASVTEARFLEANFSYDKRFNMISVVVKTVGRHISYIE</sequence>
<protein>
    <submittedName>
        <fullName evidence="1">Uncharacterized protein</fullName>
    </submittedName>
</protein>
<proteinExistence type="predicted"/>
<evidence type="ECO:0000313" key="1">
    <source>
        <dbReference type="EMBL" id="CEK87796.1"/>
    </source>
</evidence>
<accession>A0A0B7B663</accession>
<organism evidence="1">
    <name type="scientific">Arion vulgaris</name>
    <dbReference type="NCBI Taxonomy" id="1028688"/>
    <lineage>
        <taxon>Eukaryota</taxon>
        <taxon>Metazoa</taxon>
        <taxon>Spiralia</taxon>
        <taxon>Lophotrochozoa</taxon>
        <taxon>Mollusca</taxon>
        <taxon>Gastropoda</taxon>
        <taxon>Heterobranchia</taxon>
        <taxon>Euthyneura</taxon>
        <taxon>Panpulmonata</taxon>
        <taxon>Eupulmonata</taxon>
        <taxon>Stylommatophora</taxon>
        <taxon>Helicina</taxon>
        <taxon>Arionoidea</taxon>
        <taxon>Arionidae</taxon>
        <taxon>Arion</taxon>
    </lineage>
</organism>
<dbReference type="EMBL" id="HACG01040931">
    <property type="protein sequence ID" value="CEK87796.1"/>
    <property type="molecule type" value="Transcribed_RNA"/>
</dbReference>
<name>A0A0B7B663_9EUPU</name>
<reference evidence="1" key="1">
    <citation type="submission" date="2014-12" db="EMBL/GenBank/DDBJ databases">
        <title>Insight into the proteome of Arion vulgaris.</title>
        <authorList>
            <person name="Aradska J."/>
            <person name="Bulat T."/>
            <person name="Smidak R."/>
            <person name="Sarate P."/>
            <person name="Gangsoo J."/>
            <person name="Sialana F."/>
            <person name="Bilban M."/>
            <person name="Lubec G."/>
        </authorList>
    </citation>
    <scope>NUCLEOTIDE SEQUENCE</scope>
    <source>
        <tissue evidence="1">Skin</tissue>
    </source>
</reference>